<evidence type="ECO:0000313" key="2">
    <source>
        <dbReference type="EMBL" id="JAH92467.1"/>
    </source>
</evidence>
<organism evidence="2">
    <name type="scientific">Anguilla anguilla</name>
    <name type="common">European freshwater eel</name>
    <name type="synonym">Muraena anguilla</name>
    <dbReference type="NCBI Taxonomy" id="7936"/>
    <lineage>
        <taxon>Eukaryota</taxon>
        <taxon>Metazoa</taxon>
        <taxon>Chordata</taxon>
        <taxon>Craniata</taxon>
        <taxon>Vertebrata</taxon>
        <taxon>Euteleostomi</taxon>
        <taxon>Actinopterygii</taxon>
        <taxon>Neopterygii</taxon>
        <taxon>Teleostei</taxon>
        <taxon>Anguilliformes</taxon>
        <taxon>Anguillidae</taxon>
        <taxon>Anguilla</taxon>
    </lineage>
</organism>
<accession>A0A0E9WQ31</accession>
<evidence type="ECO:0000256" key="1">
    <source>
        <dbReference type="SAM" id="SignalP"/>
    </source>
</evidence>
<keyword evidence="1" id="KW-0732">Signal</keyword>
<feature type="signal peptide" evidence="1">
    <location>
        <begin position="1"/>
        <end position="15"/>
    </location>
</feature>
<reference evidence="2" key="2">
    <citation type="journal article" date="2015" name="Fish Shellfish Immunol.">
        <title>Early steps in the European eel (Anguilla anguilla)-Vibrio vulnificus interaction in the gills: Role of the RtxA13 toxin.</title>
        <authorList>
            <person name="Callol A."/>
            <person name="Pajuelo D."/>
            <person name="Ebbesson L."/>
            <person name="Teles M."/>
            <person name="MacKenzie S."/>
            <person name="Amaro C."/>
        </authorList>
    </citation>
    <scope>NUCLEOTIDE SEQUENCE</scope>
</reference>
<evidence type="ECO:0008006" key="3">
    <source>
        <dbReference type="Google" id="ProtNLM"/>
    </source>
</evidence>
<sequence length="64" mass="6866">MAVGSSLLIRVCVRAFYSTCMTQSDCVKCVPGSVLLSLEDLCTGVHNKGWSVLGFHAKCLLFGI</sequence>
<dbReference type="EMBL" id="GBXM01016110">
    <property type="protein sequence ID" value="JAH92467.1"/>
    <property type="molecule type" value="Transcribed_RNA"/>
</dbReference>
<reference evidence="2" key="1">
    <citation type="submission" date="2014-11" db="EMBL/GenBank/DDBJ databases">
        <authorList>
            <person name="Amaro Gonzalez C."/>
        </authorList>
    </citation>
    <scope>NUCLEOTIDE SEQUENCE</scope>
</reference>
<protein>
    <recommendedName>
        <fullName evidence="3">Secreted protein</fullName>
    </recommendedName>
</protein>
<dbReference type="AlphaFoldDB" id="A0A0E9WQ31"/>
<feature type="chain" id="PRO_5012723419" description="Secreted protein" evidence="1">
    <location>
        <begin position="16"/>
        <end position="64"/>
    </location>
</feature>
<name>A0A0E9WQ31_ANGAN</name>
<proteinExistence type="predicted"/>